<feature type="compositionally biased region" description="Low complexity" evidence="2">
    <location>
        <begin position="618"/>
        <end position="629"/>
    </location>
</feature>
<feature type="compositionally biased region" description="Basic and acidic residues" evidence="2">
    <location>
        <begin position="16"/>
        <end position="35"/>
    </location>
</feature>
<organism evidence="3 4">
    <name type="scientific">Triparma strigata</name>
    <dbReference type="NCBI Taxonomy" id="1606541"/>
    <lineage>
        <taxon>Eukaryota</taxon>
        <taxon>Sar</taxon>
        <taxon>Stramenopiles</taxon>
        <taxon>Ochrophyta</taxon>
        <taxon>Bolidophyceae</taxon>
        <taxon>Parmales</taxon>
        <taxon>Triparmaceae</taxon>
        <taxon>Triparma</taxon>
    </lineage>
</organism>
<dbReference type="OrthoDB" id="197497at2759"/>
<feature type="compositionally biased region" description="Acidic residues" evidence="2">
    <location>
        <begin position="567"/>
        <end position="584"/>
    </location>
</feature>
<feature type="region of interest" description="Disordered" evidence="2">
    <location>
        <begin position="612"/>
        <end position="645"/>
    </location>
</feature>
<feature type="compositionally biased region" description="Low complexity" evidence="2">
    <location>
        <begin position="1"/>
        <end position="13"/>
    </location>
</feature>
<proteinExistence type="predicted"/>
<feature type="coiled-coil region" evidence="1">
    <location>
        <begin position="143"/>
        <end position="174"/>
    </location>
</feature>
<feature type="region of interest" description="Disordered" evidence="2">
    <location>
        <begin position="563"/>
        <end position="586"/>
    </location>
</feature>
<feature type="region of interest" description="Disordered" evidence="2">
    <location>
        <begin position="1"/>
        <end position="35"/>
    </location>
</feature>
<dbReference type="AlphaFoldDB" id="A0A9W7DV87"/>
<keyword evidence="4" id="KW-1185">Reference proteome</keyword>
<name>A0A9W7DV87_9STRA</name>
<evidence type="ECO:0000256" key="1">
    <source>
        <dbReference type="SAM" id="Coils"/>
    </source>
</evidence>
<comment type="caution">
    <text evidence="3">The sequence shown here is derived from an EMBL/GenBank/DDBJ whole genome shotgun (WGS) entry which is preliminary data.</text>
</comment>
<dbReference type="EMBL" id="BRXY01000039">
    <property type="protein sequence ID" value="GMH56253.1"/>
    <property type="molecule type" value="Genomic_DNA"/>
</dbReference>
<evidence type="ECO:0000256" key="2">
    <source>
        <dbReference type="SAM" id="MobiDB-lite"/>
    </source>
</evidence>
<dbReference type="Proteomes" id="UP001165085">
    <property type="component" value="Unassembled WGS sequence"/>
</dbReference>
<feature type="compositionally biased region" description="Basic residues" evidence="2">
    <location>
        <begin position="449"/>
        <end position="459"/>
    </location>
</feature>
<evidence type="ECO:0000313" key="4">
    <source>
        <dbReference type="Proteomes" id="UP001165085"/>
    </source>
</evidence>
<evidence type="ECO:0000313" key="3">
    <source>
        <dbReference type="EMBL" id="GMH56253.1"/>
    </source>
</evidence>
<feature type="region of interest" description="Disordered" evidence="2">
    <location>
        <begin position="394"/>
        <end position="483"/>
    </location>
</feature>
<keyword evidence="1" id="KW-0175">Coiled coil</keyword>
<reference evidence="4" key="1">
    <citation type="journal article" date="2023" name="Commun. Biol.">
        <title>Genome analysis of Parmales, the sister group of diatoms, reveals the evolutionary specialization of diatoms from phago-mixotrophs to photoautotrophs.</title>
        <authorList>
            <person name="Ban H."/>
            <person name="Sato S."/>
            <person name="Yoshikawa S."/>
            <person name="Yamada K."/>
            <person name="Nakamura Y."/>
            <person name="Ichinomiya M."/>
            <person name="Sato N."/>
            <person name="Blanc-Mathieu R."/>
            <person name="Endo H."/>
            <person name="Kuwata A."/>
            <person name="Ogata H."/>
        </authorList>
    </citation>
    <scope>NUCLEOTIDE SEQUENCE [LARGE SCALE GENOMIC DNA]</scope>
    <source>
        <strain evidence="4">NIES 3701</strain>
    </source>
</reference>
<protein>
    <submittedName>
        <fullName evidence="3">Uncharacterized protein</fullName>
    </submittedName>
</protein>
<sequence length="691" mass="77692">MASAAKGAAGVSKPRSRNESIIEGREANLKSGVDSKREELKALAKKIKELNRNNSKKDEMIEAAERTMYDLIEKHTASLEMLQTEHINASDDTSHELSVLKSEVNHLKWQVDRANEMEAQNIALLEERDMFMSQLGAIENEQHDAVTRTKKEILKQEEKLEKQFKKELVQMDAKYRQVAFEGLADSKKRALLENSKLQEEIVMQKIGLVNLGERMLVEDEQLMELRKMKKLYEQQTAECSNRIAVLRRGSYAYDARMADMDVTLVRLANEENMQRMKLDTFVMSLGDTNRETARLKEKEKAAKGDAMKWKSRFIQIHNLIAAEKHRKTMALNNSIKIDRELPEGPSGDMEGGADWTFEMTKGIQAKNEIGSEEFVGLWADILQNWQDEDGDDALVRPMTRPGTNKSWTSGRSGMTGGTRDGSSTFSNDGTAKIGGVLETSESTPMLRPKEKRLKKKNKNAKSAPSLNQVHEQDDAEAVKSGNQEGEAKANILPMLAHRPQAGFWEEEQKLTKQIALDRKKAEALRQKQQAIAEGTVDVEDIDKMMNEMDREVELDENGNVVSVAEGGEGEEGDGSKEGEDDDASVAESLNSTAIMLQKARESKRLDIAATGLNKKPLGRLGSSSLLNGGERFDLSGGLRGAKEPPRKRLIQSLKRYHDPRESLKFRKEMKGALQLEKSRKTKKSMEIQSLW</sequence>
<accession>A0A9W7DV87</accession>
<gene>
    <name evidence="3" type="ORF">TrST_g4129</name>
</gene>